<evidence type="ECO:0000313" key="2">
    <source>
        <dbReference type="EMBL" id="CAG9796232.1"/>
    </source>
</evidence>
<dbReference type="Proteomes" id="UP001153714">
    <property type="component" value="Chromosome 8"/>
</dbReference>
<dbReference type="PANTHER" id="PTHR34494:SF1">
    <property type="entry name" value="PROTEIN CBG25024"/>
    <property type="match status" value="1"/>
</dbReference>
<sequence length="414" mass="45092">MYLKTVLIECLRELQCADYTTDQAARSSDAATSCFLALVWEGALTHVEFSESELTSLVPLVDAAVLSLRCERLACIFRTRLEDSLLRERSSLQFLLDGFLGDETFSKPLRGGESVRVQHFLIRLSNVCVTTPVTLKTNYNLDNLTTVSPLPTLGGRINLINFLTINMGLGDILNGIPVIGHAKSGLHALSGNRYAADEAFKAANRTTVGMAADAAGGIVGGPAGMIGGAIAAGSAVDGVLSVANRRATRVLSSRVGMSVKTRLIECLRELQRADYTTDEGARRSDAATSRFLALVWEGALTHVEFSKPELTSLVPLLDAAALSVRARCERLACIFRTRLEDSLLRERSSLQFLLDDFLGAEASSKLRREGICDSAALLDTVIERWRDDTSDSEDEPQARQPHRGIPASHTWWTH</sequence>
<name>A0A9N9WKE5_9NEOP</name>
<reference evidence="2" key="2">
    <citation type="submission" date="2022-10" db="EMBL/GenBank/DDBJ databases">
        <authorList>
            <consortium name="ENA_rothamsted_submissions"/>
            <consortium name="culmorum"/>
            <person name="King R."/>
        </authorList>
    </citation>
    <scope>NUCLEOTIDE SEQUENCE</scope>
</reference>
<keyword evidence="3" id="KW-1185">Reference proteome</keyword>
<dbReference type="PANTHER" id="PTHR34494">
    <property type="entry name" value="PROTEIN CBG25024"/>
    <property type="match status" value="1"/>
</dbReference>
<reference evidence="2" key="1">
    <citation type="submission" date="2021-12" db="EMBL/GenBank/DDBJ databases">
        <authorList>
            <person name="King R."/>
        </authorList>
    </citation>
    <scope>NUCLEOTIDE SEQUENCE</scope>
</reference>
<accession>A0A9N9WKE5</accession>
<gene>
    <name evidence="2" type="ORF">DIATSA_LOCUS13432</name>
</gene>
<organism evidence="2 3">
    <name type="scientific">Diatraea saccharalis</name>
    <name type="common">sugarcane borer</name>
    <dbReference type="NCBI Taxonomy" id="40085"/>
    <lineage>
        <taxon>Eukaryota</taxon>
        <taxon>Metazoa</taxon>
        <taxon>Ecdysozoa</taxon>
        <taxon>Arthropoda</taxon>
        <taxon>Hexapoda</taxon>
        <taxon>Insecta</taxon>
        <taxon>Pterygota</taxon>
        <taxon>Neoptera</taxon>
        <taxon>Endopterygota</taxon>
        <taxon>Lepidoptera</taxon>
        <taxon>Glossata</taxon>
        <taxon>Ditrysia</taxon>
        <taxon>Pyraloidea</taxon>
        <taxon>Crambidae</taxon>
        <taxon>Crambinae</taxon>
        <taxon>Diatraea</taxon>
    </lineage>
</organism>
<feature type="region of interest" description="Disordered" evidence="1">
    <location>
        <begin position="388"/>
        <end position="414"/>
    </location>
</feature>
<evidence type="ECO:0000256" key="1">
    <source>
        <dbReference type="SAM" id="MobiDB-lite"/>
    </source>
</evidence>
<protein>
    <submittedName>
        <fullName evidence="2">Uncharacterized protein</fullName>
    </submittedName>
</protein>
<proteinExistence type="predicted"/>
<evidence type="ECO:0000313" key="3">
    <source>
        <dbReference type="Proteomes" id="UP001153714"/>
    </source>
</evidence>
<dbReference type="EMBL" id="OU893339">
    <property type="protein sequence ID" value="CAG9796232.1"/>
    <property type="molecule type" value="Genomic_DNA"/>
</dbReference>
<dbReference type="AlphaFoldDB" id="A0A9N9WKE5"/>